<feature type="coiled-coil region" evidence="1">
    <location>
        <begin position="183"/>
        <end position="225"/>
    </location>
</feature>
<accession>A0ABZ2Y493</accession>
<dbReference type="RefSeq" id="WP_341877145.1">
    <property type="nucleotide sequence ID" value="NZ_CP121687.1"/>
</dbReference>
<reference evidence="2 3" key="1">
    <citation type="submission" date="2023-03" db="EMBL/GenBank/DDBJ databases">
        <title>Novel Species.</title>
        <authorList>
            <person name="Ma S."/>
        </authorList>
    </citation>
    <scope>NUCLEOTIDE SEQUENCE [LARGE SCALE GENOMIC DNA]</scope>
    <source>
        <strain evidence="2 3">LIND6LT2</strain>
    </source>
</reference>
<gene>
    <name evidence="2" type="ORF">QBE51_01235</name>
</gene>
<keyword evidence="2" id="KW-0489">Methyltransferase</keyword>
<proteinExistence type="predicted"/>
<dbReference type="InterPro" id="IPR006901">
    <property type="entry name" value="TrmK"/>
</dbReference>
<dbReference type="EC" id="2.1.1.-" evidence="2"/>
<protein>
    <submittedName>
        <fullName evidence="2">Class I SAM-dependent methyltransferase</fullName>
        <ecNumber evidence="2">2.1.1.-</ecNumber>
    </submittedName>
</protein>
<dbReference type="PIRSF" id="PIRSF018637">
    <property type="entry name" value="TrmK"/>
    <property type="match status" value="1"/>
</dbReference>
<dbReference type="Pfam" id="PF12847">
    <property type="entry name" value="Methyltransf_18"/>
    <property type="match status" value="1"/>
</dbReference>
<dbReference type="Proteomes" id="UP001486565">
    <property type="component" value="Chromosome"/>
</dbReference>
<name>A0ABZ2Y493_9FIRM</name>
<dbReference type="GO" id="GO:0032259">
    <property type="term" value="P:methylation"/>
    <property type="evidence" value="ECO:0007669"/>
    <property type="project" value="UniProtKB-KW"/>
</dbReference>
<evidence type="ECO:0000313" key="3">
    <source>
        <dbReference type="Proteomes" id="UP001486565"/>
    </source>
</evidence>
<dbReference type="Gene3D" id="3.40.50.150">
    <property type="entry name" value="Vaccinia Virus protein VP39"/>
    <property type="match status" value="1"/>
</dbReference>
<dbReference type="InterPro" id="IPR029063">
    <property type="entry name" value="SAM-dependent_MTases_sf"/>
</dbReference>
<dbReference type="GO" id="GO:0008168">
    <property type="term" value="F:methyltransferase activity"/>
    <property type="evidence" value="ECO:0007669"/>
    <property type="project" value="UniProtKB-KW"/>
</dbReference>
<organism evidence="2 3">
    <name type="scientific">Defluviitalea saccharophila</name>
    <dbReference type="NCBI Taxonomy" id="879970"/>
    <lineage>
        <taxon>Bacteria</taxon>
        <taxon>Bacillati</taxon>
        <taxon>Bacillota</taxon>
        <taxon>Clostridia</taxon>
        <taxon>Lachnospirales</taxon>
        <taxon>Defluviitaleaceae</taxon>
        <taxon>Defluviitalea</taxon>
    </lineage>
</organism>
<evidence type="ECO:0000256" key="1">
    <source>
        <dbReference type="SAM" id="Coils"/>
    </source>
</evidence>
<keyword evidence="3" id="KW-1185">Reference proteome</keyword>
<keyword evidence="1" id="KW-0175">Coiled coil</keyword>
<dbReference type="EMBL" id="CP121687">
    <property type="protein sequence ID" value="WZL70182.1"/>
    <property type="molecule type" value="Genomic_DNA"/>
</dbReference>
<dbReference type="Gene3D" id="1.10.287.1890">
    <property type="match status" value="1"/>
</dbReference>
<dbReference type="PANTHER" id="PTHR38451">
    <property type="entry name" value="TRNA (ADENINE(22)-N(1))-METHYLTRANSFERASE"/>
    <property type="match status" value="1"/>
</dbReference>
<dbReference type="PANTHER" id="PTHR38451:SF1">
    <property type="entry name" value="TRNA (ADENINE(22)-N(1))-METHYLTRANSFERASE"/>
    <property type="match status" value="1"/>
</dbReference>
<sequence length="229" mass="26716">MELSKRLYTIAQQVPKGAVVADIGTDHGYIPIYLYKENIIKKAIATDINKGPLQRAEQNIKAHHAEKAIETRLGNGLEPIQPNETDTLILAGMGGMLIIDILNNCPDLVKGVNRIILQPQLDQKEIRQYLHKIHFKIINEEIIYEDNKYYWIITAEPGNEEYNDIKYYLFGKKLLEERNPILMKYIEEKLIQLRNILEKLKETSTQNTLRRINEIEQEIKLFEEAWECL</sequence>
<dbReference type="SUPFAM" id="SSF53335">
    <property type="entry name" value="S-adenosyl-L-methionine-dependent methyltransferases"/>
    <property type="match status" value="1"/>
</dbReference>
<evidence type="ECO:0000313" key="2">
    <source>
        <dbReference type="EMBL" id="WZL70182.1"/>
    </source>
</evidence>
<keyword evidence="2" id="KW-0808">Transferase</keyword>